<dbReference type="InterPro" id="IPR036282">
    <property type="entry name" value="Glutathione-S-Trfase_C_sf"/>
</dbReference>
<dbReference type="EMBL" id="QUMO01000001">
    <property type="protein sequence ID" value="REF89253.1"/>
    <property type="molecule type" value="Genomic_DNA"/>
</dbReference>
<dbReference type="CDD" id="cd03057">
    <property type="entry name" value="GST_N_Beta"/>
    <property type="match status" value="1"/>
</dbReference>
<evidence type="ECO:0000313" key="4">
    <source>
        <dbReference type="Proteomes" id="UP000256900"/>
    </source>
</evidence>
<dbReference type="Pfam" id="PF00043">
    <property type="entry name" value="GST_C"/>
    <property type="match status" value="1"/>
</dbReference>
<sequence>MLVLYFSPGSSSLAVHIALHEAGAAFEAQPVLVATQETRKSEFLAVNAEGKVPSLLIDGRLLTEVLAILFYVGRTYPQAKLLPEDIEGEAQALSWMSFLASTVHGARADAAQARDAFSLAAHRLGAREWALGDYSVVDIFLFRLFWRFAARFDFAPGEFPSLEAHRARMLARPAVIKTFAAEAPTAEKAGLSLP</sequence>
<dbReference type="SFLD" id="SFLDG00358">
    <property type="entry name" value="Main_(cytGST)"/>
    <property type="match status" value="1"/>
</dbReference>
<dbReference type="OrthoDB" id="7583243at2"/>
<dbReference type="RefSeq" id="WP_115835048.1">
    <property type="nucleotide sequence ID" value="NZ_CP025086.1"/>
</dbReference>
<protein>
    <submittedName>
        <fullName evidence="3">Glutathione S-transferase</fullName>
    </submittedName>
</protein>
<dbReference type="SFLD" id="SFLDS00019">
    <property type="entry name" value="Glutathione_Transferase_(cytos"/>
    <property type="match status" value="1"/>
</dbReference>
<dbReference type="Proteomes" id="UP000256900">
    <property type="component" value="Unassembled WGS sequence"/>
</dbReference>
<comment type="similarity">
    <text evidence="1">Belongs to the GST superfamily.</text>
</comment>
<dbReference type="PANTHER" id="PTHR44051:SF8">
    <property type="entry name" value="GLUTATHIONE S-TRANSFERASE GSTA"/>
    <property type="match status" value="1"/>
</dbReference>
<dbReference type="InterPro" id="IPR004046">
    <property type="entry name" value="GST_C"/>
</dbReference>
<feature type="domain" description="GST N-terminal" evidence="2">
    <location>
        <begin position="1"/>
        <end position="80"/>
    </location>
</feature>
<comment type="caution">
    <text evidence="3">The sequence shown here is derived from an EMBL/GenBank/DDBJ whole genome shotgun (WGS) entry which is preliminary data.</text>
</comment>
<dbReference type="AlphaFoldDB" id="A0A3D9Z256"/>
<dbReference type="PANTHER" id="PTHR44051">
    <property type="entry name" value="GLUTATHIONE S-TRANSFERASE-RELATED"/>
    <property type="match status" value="1"/>
</dbReference>
<dbReference type="Gene3D" id="3.40.30.10">
    <property type="entry name" value="Glutaredoxin"/>
    <property type="match status" value="1"/>
</dbReference>
<dbReference type="SUPFAM" id="SSF47616">
    <property type="entry name" value="GST C-terminal domain-like"/>
    <property type="match status" value="1"/>
</dbReference>
<keyword evidence="4" id="KW-1185">Reference proteome</keyword>
<dbReference type="Gene3D" id="1.20.1050.10">
    <property type="match status" value="1"/>
</dbReference>
<dbReference type="Pfam" id="PF02798">
    <property type="entry name" value="GST_N"/>
    <property type="match status" value="1"/>
</dbReference>
<dbReference type="GO" id="GO:0016740">
    <property type="term" value="F:transferase activity"/>
    <property type="evidence" value="ECO:0007669"/>
    <property type="project" value="UniProtKB-KW"/>
</dbReference>
<proteinExistence type="inferred from homology"/>
<dbReference type="InterPro" id="IPR004045">
    <property type="entry name" value="Glutathione_S-Trfase_N"/>
</dbReference>
<name>A0A3D9Z256_9HYPH</name>
<dbReference type="InterPro" id="IPR036249">
    <property type="entry name" value="Thioredoxin-like_sf"/>
</dbReference>
<dbReference type="InterPro" id="IPR040079">
    <property type="entry name" value="Glutathione_S-Trfase"/>
</dbReference>
<evidence type="ECO:0000313" key="3">
    <source>
        <dbReference type="EMBL" id="REF89253.1"/>
    </source>
</evidence>
<evidence type="ECO:0000259" key="2">
    <source>
        <dbReference type="PROSITE" id="PS50404"/>
    </source>
</evidence>
<dbReference type="SUPFAM" id="SSF52833">
    <property type="entry name" value="Thioredoxin-like"/>
    <property type="match status" value="1"/>
</dbReference>
<evidence type="ECO:0000256" key="1">
    <source>
        <dbReference type="RuleBase" id="RU003494"/>
    </source>
</evidence>
<dbReference type="PROSITE" id="PS50404">
    <property type="entry name" value="GST_NTER"/>
    <property type="match status" value="1"/>
</dbReference>
<organism evidence="3 4">
    <name type="scientific">Methylovirgula ligni</name>
    <dbReference type="NCBI Taxonomy" id="569860"/>
    <lineage>
        <taxon>Bacteria</taxon>
        <taxon>Pseudomonadati</taxon>
        <taxon>Pseudomonadota</taxon>
        <taxon>Alphaproteobacteria</taxon>
        <taxon>Hyphomicrobiales</taxon>
        <taxon>Beijerinckiaceae</taxon>
        <taxon>Methylovirgula</taxon>
    </lineage>
</organism>
<keyword evidence="3" id="KW-0808">Transferase</keyword>
<reference evidence="3 4" key="1">
    <citation type="submission" date="2018-08" db="EMBL/GenBank/DDBJ databases">
        <title>Genomic Encyclopedia of Type Strains, Phase IV (KMG-IV): sequencing the most valuable type-strain genomes for metagenomic binning, comparative biology and taxonomic classification.</title>
        <authorList>
            <person name="Goeker M."/>
        </authorList>
    </citation>
    <scope>NUCLEOTIDE SEQUENCE [LARGE SCALE GENOMIC DNA]</scope>
    <source>
        <strain evidence="3 4">BW863</strain>
    </source>
</reference>
<gene>
    <name evidence="3" type="ORF">DES32_0472</name>
</gene>
<accession>A0A3D9Z256</accession>